<evidence type="ECO:0000313" key="2">
    <source>
        <dbReference type="EMBL" id="EDM26150.1"/>
    </source>
</evidence>
<name>A6DQ99_9BACT</name>
<dbReference type="OrthoDB" id="9806039at2"/>
<dbReference type="GO" id="GO:0003677">
    <property type="term" value="F:DNA binding"/>
    <property type="evidence" value="ECO:0007669"/>
    <property type="project" value="InterPro"/>
</dbReference>
<dbReference type="NCBIfam" id="TIGR01764">
    <property type="entry name" value="excise"/>
    <property type="match status" value="1"/>
</dbReference>
<evidence type="ECO:0000259" key="1">
    <source>
        <dbReference type="Pfam" id="PF12728"/>
    </source>
</evidence>
<accession>A6DQ99</accession>
<dbReference type="InterPro" id="IPR009061">
    <property type="entry name" value="DNA-bd_dom_put_sf"/>
</dbReference>
<gene>
    <name evidence="2" type="ORF">LNTAR_16423</name>
</gene>
<dbReference type="InterPro" id="IPR041657">
    <property type="entry name" value="HTH_17"/>
</dbReference>
<proteinExistence type="predicted"/>
<dbReference type="STRING" id="313628.LNTAR_16423"/>
<protein>
    <recommendedName>
        <fullName evidence="1">Helix-turn-helix domain-containing protein</fullName>
    </recommendedName>
</protein>
<reference evidence="2 3" key="1">
    <citation type="journal article" date="2010" name="J. Bacteriol.">
        <title>Genome sequence of Lentisphaera araneosa HTCC2155T, the type species of the order Lentisphaerales in the phylum Lentisphaerae.</title>
        <authorList>
            <person name="Thrash J.C."/>
            <person name="Cho J.C."/>
            <person name="Vergin K.L."/>
            <person name="Morris R.M."/>
            <person name="Giovannoni S.J."/>
        </authorList>
    </citation>
    <scope>NUCLEOTIDE SEQUENCE [LARGE SCALE GENOMIC DNA]</scope>
    <source>
        <strain evidence="2 3">HTCC2155</strain>
    </source>
</reference>
<dbReference type="SUPFAM" id="SSF46955">
    <property type="entry name" value="Putative DNA-binding domain"/>
    <property type="match status" value="1"/>
</dbReference>
<dbReference type="EMBL" id="ABCK01000019">
    <property type="protein sequence ID" value="EDM26150.1"/>
    <property type="molecule type" value="Genomic_DNA"/>
</dbReference>
<organism evidence="2 3">
    <name type="scientific">Lentisphaera araneosa HTCC2155</name>
    <dbReference type="NCBI Taxonomy" id="313628"/>
    <lineage>
        <taxon>Bacteria</taxon>
        <taxon>Pseudomonadati</taxon>
        <taxon>Lentisphaerota</taxon>
        <taxon>Lentisphaeria</taxon>
        <taxon>Lentisphaerales</taxon>
        <taxon>Lentisphaeraceae</taxon>
        <taxon>Lentisphaera</taxon>
    </lineage>
</organism>
<sequence>MDTSNISDDSLTAIALILKDQIKGVRADVIKNALEHYEPNGPPSSIKSSPNLITVKEAAKRLSVSERFIYTLIDQGSLRRIKINRACRLLESDISLLIEQRLIQGGDE</sequence>
<dbReference type="AlphaFoldDB" id="A6DQ99"/>
<dbReference type="InterPro" id="IPR010093">
    <property type="entry name" value="SinI_DNA-bd"/>
</dbReference>
<feature type="domain" description="Helix-turn-helix" evidence="1">
    <location>
        <begin position="53"/>
        <end position="101"/>
    </location>
</feature>
<dbReference type="Pfam" id="PF12728">
    <property type="entry name" value="HTH_17"/>
    <property type="match status" value="1"/>
</dbReference>
<dbReference type="RefSeq" id="WP_007280028.1">
    <property type="nucleotide sequence ID" value="NZ_ABCK01000019.1"/>
</dbReference>
<comment type="caution">
    <text evidence="2">The sequence shown here is derived from an EMBL/GenBank/DDBJ whole genome shotgun (WGS) entry which is preliminary data.</text>
</comment>
<keyword evidence="3" id="KW-1185">Reference proteome</keyword>
<dbReference type="Proteomes" id="UP000004947">
    <property type="component" value="Unassembled WGS sequence"/>
</dbReference>
<evidence type="ECO:0000313" key="3">
    <source>
        <dbReference type="Proteomes" id="UP000004947"/>
    </source>
</evidence>